<feature type="transmembrane region" description="Helical" evidence="8">
    <location>
        <begin position="643"/>
        <end position="660"/>
    </location>
</feature>
<feature type="transmembrane region" description="Helical" evidence="8">
    <location>
        <begin position="383"/>
        <end position="406"/>
    </location>
</feature>
<dbReference type="InterPro" id="IPR050297">
    <property type="entry name" value="LipidA_mod_glycosyltrf_83"/>
</dbReference>
<comment type="caution">
    <text evidence="9">The sequence shown here is derived from an EMBL/GenBank/DDBJ whole genome shotgun (WGS) entry which is preliminary data.</text>
</comment>
<reference evidence="9 10" key="1">
    <citation type="journal article" date="2015" name="Nature">
        <title>rRNA introns, odd ribosomes, and small enigmatic genomes across a large radiation of phyla.</title>
        <authorList>
            <person name="Brown C.T."/>
            <person name="Hug L.A."/>
            <person name="Thomas B.C."/>
            <person name="Sharon I."/>
            <person name="Castelle C.J."/>
            <person name="Singh A."/>
            <person name="Wilkins M.J."/>
            <person name="Williams K.H."/>
            <person name="Banfield J.F."/>
        </authorList>
    </citation>
    <scope>NUCLEOTIDE SEQUENCE [LARGE SCALE GENOMIC DNA]</scope>
</reference>
<evidence type="ECO:0000256" key="2">
    <source>
        <dbReference type="ARBA" id="ARBA00022475"/>
    </source>
</evidence>
<comment type="subcellular location">
    <subcellularLocation>
        <location evidence="1">Cell membrane</location>
        <topology evidence="1">Multi-pass membrane protein</topology>
    </subcellularLocation>
</comment>
<dbReference type="AlphaFoldDB" id="A0A0G1J275"/>
<evidence type="ECO:0000256" key="4">
    <source>
        <dbReference type="ARBA" id="ARBA00022679"/>
    </source>
</evidence>
<evidence type="ECO:0000256" key="8">
    <source>
        <dbReference type="SAM" id="Phobius"/>
    </source>
</evidence>
<evidence type="ECO:0000256" key="7">
    <source>
        <dbReference type="ARBA" id="ARBA00023136"/>
    </source>
</evidence>
<feature type="transmembrane region" description="Helical" evidence="8">
    <location>
        <begin position="579"/>
        <end position="598"/>
    </location>
</feature>
<keyword evidence="3" id="KW-0328">Glycosyltransferase</keyword>
<organism evidence="9 10">
    <name type="scientific">Candidatus Curtissbacteria bacterium GW2011_GWC1_44_33</name>
    <dbReference type="NCBI Taxonomy" id="1618413"/>
    <lineage>
        <taxon>Bacteria</taxon>
        <taxon>Candidatus Curtissiibacteriota</taxon>
    </lineage>
</organism>
<feature type="transmembrane region" description="Helical" evidence="8">
    <location>
        <begin position="170"/>
        <end position="187"/>
    </location>
</feature>
<keyword evidence="2" id="KW-1003">Cell membrane</keyword>
<evidence type="ECO:0000256" key="5">
    <source>
        <dbReference type="ARBA" id="ARBA00022692"/>
    </source>
</evidence>
<dbReference type="Proteomes" id="UP000033901">
    <property type="component" value="Unassembled WGS sequence"/>
</dbReference>
<feature type="transmembrane region" description="Helical" evidence="8">
    <location>
        <begin position="507"/>
        <end position="524"/>
    </location>
</feature>
<gene>
    <name evidence="9" type="ORF">UW61_C0041G0001</name>
</gene>
<feature type="transmembrane region" description="Helical" evidence="8">
    <location>
        <begin position="193"/>
        <end position="213"/>
    </location>
</feature>
<feature type="transmembrane region" description="Helical" evidence="8">
    <location>
        <begin position="536"/>
        <end position="567"/>
    </location>
</feature>
<evidence type="ECO:0008006" key="11">
    <source>
        <dbReference type="Google" id="ProtNLM"/>
    </source>
</evidence>
<evidence type="ECO:0000256" key="6">
    <source>
        <dbReference type="ARBA" id="ARBA00022989"/>
    </source>
</evidence>
<feature type="non-terminal residue" evidence="9">
    <location>
        <position position="1"/>
    </location>
</feature>
<dbReference type="EMBL" id="LCIZ01000041">
    <property type="protein sequence ID" value="KKT65681.1"/>
    <property type="molecule type" value="Genomic_DNA"/>
</dbReference>
<protein>
    <recommendedName>
        <fullName evidence="11">Glycosyltransferase RgtA/B/C/D-like domain-containing protein</fullName>
    </recommendedName>
</protein>
<keyword evidence="7 8" id="KW-0472">Membrane</keyword>
<feature type="transmembrane region" description="Helical" evidence="8">
    <location>
        <begin position="12"/>
        <end position="29"/>
    </location>
</feature>
<dbReference type="GO" id="GO:0009103">
    <property type="term" value="P:lipopolysaccharide biosynthetic process"/>
    <property type="evidence" value="ECO:0007669"/>
    <property type="project" value="UniProtKB-ARBA"/>
</dbReference>
<evidence type="ECO:0000256" key="3">
    <source>
        <dbReference type="ARBA" id="ARBA00022676"/>
    </source>
</evidence>
<keyword evidence="4" id="KW-0808">Transferase</keyword>
<feature type="transmembrane region" description="Helical" evidence="8">
    <location>
        <begin position="49"/>
        <end position="68"/>
    </location>
</feature>
<dbReference type="GO" id="GO:0005886">
    <property type="term" value="C:plasma membrane"/>
    <property type="evidence" value="ECO:0007669"/>
    <property type="project" value="UniProtKB-SubCell"/>
</dbReference>
<evidence type="ECO:0000313" key="10">
    <source>
        <dbReference type="Proteomes" id="UP000033901"/>
    </source>
</evidence>
<feature type="transmembrane region" description="Helical" evidence="8">
    <location>
        <begin position="220"/>
        <end position="240"/>
    </location>
</feature>
<feature type="transmembrane region" description="Helical" evidence="8">
    <location>
        <begin position="80"/>
        <end position="98"/>
    </location>
</feature>
<dbReference type="GO" id="GO:0016763">
    <property type="term" value="F:pentosyltransferase activity"/>
    <property type="evidence" value="ECO:0007669"/>
    <property type="project" value="TreeGrafter"/>
</dbReference>
<feature type="transmembrane region" description="Helical" evidence="8">
    <location>
        <begin position="143"/>
        <end position="163"/>
    </location>
</feature>
<sequence length="663" mass="75419">SFFFDRMALADSLLSAFGVWTLLFALVALRNLRLDFAMLSGFGLGGGLLTKSPAIFYALMLPTTWLLARFPKGKMEKAIHLIKLFALFLVTLAIGWGLSNILRLGPNFQMIALRNKDYVFPISHFWTNPKDPFIPFMTRSFEWIWSMGPSMTLVFALVGLLNFKKYPKEIFLISVWFLFPILVQAEFAKVFTARYILFSLPYLYILAASAFLLRGRLSKILVAGLIILLFQAFKFDYLLLTAPEKADLPTSERTGYLEEWTAGYGIKEAAEILQEEYRQDPEAKIVVGTEGFFGTLPDGLQIYLNDVPEITVIGVGIFIEEVHPSLKESKKAGNKTYLVVNNTRLKGDPERLGLKLIAAYPKALRTSLKDMKFFQKVFSSKDFIPLALIVIFSLLAVRTLLLPGYFPMHDDLQMMRQLEMEKCFVDGQIPCRWVPDMGYGFGFPLFNFYPPLPYLVGQGIRLFGLAFTDTAKKEFFGRTGGLISAVFYIWAPYHALDIYVRGAMNEAWALALFPFILWTSYRLIDEKKNITEWAVALALSWFGLLTSHNLMVLMFSPVFAVWCLLFVGQKKWNRLPHLAVSGILALGLAAFFTIPALIEQKNFGILRLLRAFRLTKPNASFPFLGLRGVHFRNRRRNGFPDRAFSLGSFYLSYSLLILSIQKD</sequence>
<feature type="transmembrane region" description="Helical" evidence="8">
    <location>
        <begin position="475"/>
        <end position="495"/>
    </location>
</feature>
<keyword evidence="5 8" id="KW-0812">Transmembrane</keyword>
<accession>A0A0G1J275</accession>
<name>A0A0G1J275_9BACT</name>
<keyword evidence="6 8" id="KW-1133">Transmembrane helix</keyword>
<evidence type="ECO:0000256" key="1">
    <source>
        <dbReference type="ARBA" id="ARBA00004651"/>
    </source>
</evidence>
<evidence type="ECO:0000313" key="9">
    <source>
        <dbReference type="EMBL" id="KKT65681.1"/>
    </source>
</evidence>
<dbReference type="PANTHER" id="PTHR33908">
    <property type="entry name" value="MANNOSYLTRANSFERASE YKCB-RELATED"/>
    <property type="match status" value="1"/>
</dbReference>
<proteinExistence type="predicted"/>
<dbReference type="PANTHER" id="PTHR33908:SF11">
    <property type="entry name" value="MEMBRANE PROTEIN"/>
    <property type="match status" value="1"/>
</dbReference>